<evidence type="ECO:0008006" key="3">
    <source>
        <dbReference type="Google" id="ProtNLM"/>
    </source>
</evidence>
<organism evidence="1 2">
    <name type="scientific">Rotaria magnacalcarata</name>
    <dbReference type="NCBI Taxonomy" id="392030"/>
    <lineage>
        <taxon>Eukaryota</taxon>
        <taxon>Metazoa</taxon>
        <taxon>Spiralia</taxon>
        <taxon>Gnathifera</taxon>
        <taxon>Rotifera</taxon>
        <taxon>Eurotatoria</taxon>
        <taxon>Bdelloidea</taxon>
        <taxon>Philodinida</taxon>
        <taxon>Philodinidae</taxon>
        <taxon>Rotaria</taxon>
    </lineage>
</organism>
<proteinExistence type="predicted"/>
<comment type="caution">
    <text evidence="1">The sequence shown here is derived from an EMBL/GenBank/DDBJ whole genome shotgun (WGS) entry which is preliminary data.</text>
</comment>
<name>A0A8S2VZ29_9BILA</name>
<gene>
    <name evidence="1" type="ORF">GIL414_LOCUS30543</name>
</gene>
<feature type="non-terminal residue" evidence="1">
    <location>
        <position position="62"/>
    </location>
</feature>
<protein>
    <recommendedName>
        <fullName evidence="3">Tetratricopeptide repeat protein</fullName>
    </recommendedName>
</protein>
<dbReference type="AlphaFoldDB" id="A0A8S2VZ29"/>
<dbReference type="EMBL" id="CAJOBJ010058902">
    <property type="protein sequence ID" value="CAF4409416.1"/>
    <property type="molecule type" value="Genomic_DNA"/>
</dbReference>
<evidence type="ECO:0000313" key="2">
    <source>
        <dbReference type="Proteomes" id="UP000681720"/>
    </source>
</evidence>
<accession>A0A8S2VZ29</accession>
<dbReference type="Proteomes" id="UP000681720">
    <property type="component" value="Unassembled WGS sequence"/>
</dbReference>
<sequence>MRKETEGSTGWHRLGILLVKVGEYSKAEDVYKVLLNQTTLDELEKAHLNHQLGLTKRKQGNY</sequence>
<reference evidence="1" key="1">
    <citation type="submission" date="2021-02" db="EMBL/GenBank/DDBJ databases">
        <authorList>
            <person name="Nowell W R."/>
        </authorList>
    </citation>
    <scope>NUCLEOTIDE SEQUENCE</scope>
</reference>
<evidence type="ECO:0000313" key="1">
    <source>
        <dbReference type="EMBL" id="CAF4409416.1"/>
    </source>
</evidence>
<dbReference type="InterPro" id="IPR011990">
    <property type="entry name" value="TPR-like_helical_dom_sf"/>
</dbReference>
<dbReference type="Gene3D" id="1.25.40.10">
    <property type="entry name" value="Tetratricopeptide repeat domain"/>
    <property type="match status" value="1"/>
</dbReference>